<dbReference type="GeneTree" id="ENSGT01030000234540"/>
<keyword evidence="5" id="KW-0812">Transmembrane</keyword>
<dbReference type="Proteomes" id="UP000007646">
    <property type="component" value="Unassembled WGS sequence"/>
</dbReference>
<evidence type="ECO:0000256" key="2">
    <source>
        <dbReference type="ARBA" id="ARBA00022729"/>
    </source>
</evidence>
<dbReference type="SUPFAM" id="SSF48726">
    <property type="entry name" value="Immunoglobulin"/>
    <property type="match status" value="2"/>
</dbReference>
<keyword evidence="2" id="KW-0732">Signal</keyword>
<evidence type="ECO:0000256" key="4">
    <source>
        <dbReference type="ARBA" id="ARBA00023180"/>
    </source>
</evidence>
<protein>
    <recommendedName>
        <fullName evidence="6">Ig-like domain-containing protein</fullName>
    </recommendedName>
</protein>
<dbReference type="GO" id="GO:0002323">
    <property type="term" value="P:natural killer cell activation involved in immune response"/>
    <property type="evidence" value="ECO:0007669"/>
    <property type="project" value="TreeGrafter"/>
</dbReference>
<dbReference type="FunCoup" id="G3U7I1">
    <property type="interactions" value="113"/>
</dbReference>
<dbReference type="Ensembl" id="ENSLAFT00000027741.1">
    <property type="protein sequence ID" value="ENSLAFP00000023789.1"/>
    <property type="gene ID" value="ENSLAFG00000027791.1"/>
</dbReference>
<evidence type="ECO:0000256" key="1">
    <source>
        <dbReference type="ARBA" id="ARBA00004370"/>
    </source>
</evidence>
<evidence type="ECO:0000259" key="6">
    <source>
        <dbReference type="PROSITE" id="PS50835"/>
    </source>
</evidence>
<dbReference type="InParanoid" id="G3U7I1"/>
<dbReference type="GO" id="GO:0009897">
    <property type="term" value="C:external side of plasma membrane"/>
    <property type="evidence" value="ECO:0007669"/>
    <property type="project" value="TreeGrafter"/>
</dbReference>
<dbReference type="Pfam" id="PF11465">
    <property type="entry name" value="Receptor_2B4"/>
    <property type="match status" value="1"/>
</dbReference>
<evidence type="ECO:0000313" key="7">
    <source>
        <dbReference type="Ensembl" id="ENSLAFP00000023789.1"/>
    </source>
</evidence>
<dbReference type="InterPro" id="IPR024303">
    <property type="entry name" value="NK_rcpt_2B4_Ig_dom"/>
</dbReference>
<dbReference type="PANTHER" id="PTHR12080">
    <property type="entry name" value="SIGNALING LYMPHOCYTIC ACTIVATION MOLECULE"/>
    <property type="match status" value="1"/>
</dbReference>
<dbReference type="InterPro" id="IPR015631">
    <property type="entry name" value="CD2/SLAM_rcpt"/>
</dbReference>
<keyword evidence="8" id="KW-1185">Reference proteome</keyword>
<evidence type="ECO:0000256" key="5">
    <source>
        <dbReference type="SAM" id="Phobius"/>
    </source>
</evidence>
<dbReference type="InterPro" id="IPR007110">
    <property type="entry name" value="Ig-like_dom"/>
</dbReference>
<evidence type="ECO:0000256" key="3">
    <source>
        <dbReference type="ARBA" id="ARBA00023136"/>
    </source>
</evidence>
<dbReference type="InterPro" id="IPR036179">
    <property type="entry name" value="Ig-like_dom_sf"/>
</dbReference>
<dbReference type="OMA" id="VDIHGTH"/>
<reference evidence="7" key="2">
    <citation type="submission" date="2025-08" db="UniProtKB">
        <authorList>
            <consortium name="Ensembl"/>
        </authorList>
    </citation>
    <scope>IDENTIFICATION</scope>
    <source>
        <strain evidence="7">Isolate ISIS603380</strain>
    </source>
</reference>
<reference evidence="7 8" key="1">
    <citation type="submission" date="2009-06" db="EMBL/GenBank/DDBJ databases">
        <title>The Genome Sequence of Loxodonta africana (African elephant).</title>
        <authorList>
            <person name="Di Palma F."/>
            <person name="Heiman D."/>
            <person name="Young S."/>
            <person name="Johnson J."/>
            <person name="Lander E.S."/>
            <person name="Lindblad-Toh K."/>
        </authorList>
    </citation>
    <scope>NUCLEOTIDE SEQUENCE [LARGE SCALE GENOMIC DNA]</scope>
    <source>
        <strain evidence="7 8">Isolate ISIS603380</strain>
    </source>
</reference>
<comment type="subcellular location">
    <subcellularLocation>
        <location evidence="1">Membrane</location>
    </subcellularLocation>
</comment>
<keyword evidence="3 5" id="KW-0472">Membrane</keyword>
<dbReference type="Pfam" id="PF13895">
    <property type="entry name" value="Ig_2"/>
    <property type="match status" value="1"/>
</dbReference>
<evidence type="ECO:0000313" key="8">
    <source>
        <dbReference type="Proteomes" id="UP000007646"/>
    </source>
</evidence>
<dbReference type="InterPro" id="IPR013783">
    <property type="entry name" value="Ig-like_fold"/>
</dbReference>
<keyword evidence="5" id="KW-1133">Transmembrane helix</keyword>
<feature type="transmembrane region" description="Helical" evidence="5">
    <location>
        <begin position="205"/>
        <end position="231"/>
    </location>
</feature>
<reference evidence="7" key="3">
    <citation type="submission" date="2025-09" db="UniProtKB">
        <authorList>
            <consortium name="Ensembl"/>
        </authorList>
    </citation>
    <scope>IDENTIFICATION</scope>
    <source>
        <strain evidence="7">Isolate ISIS603380</strain>
    </source>
</reference>
<proteinExistence type="predicted"/>
<dbReference type="Gene3D" id="2.60.40.10">
    <property type="entry name" value="Immunoglobulins"/>
    <property type="match status" value="2"/>
</dbReference>
<organism evidence="7 8">
    <name type="scientific">Loxodonta africana</name>
    <name type="common">African elephant</name>
    <dbReference type="NCBI Taxonomy" id="9785"/>
    <lineage>
        <taxon>Eukaryota</taxon>
        <taxon>Metazoa</taxon>
        <taxon>Chordata</taxon>
        <taxon>Craniata</taxon>
        <taxon>Vertebrata</taxon>
        <taxon>Euteleostomi</taxon>
        <taxon>Mammalia</taxon>
        <taxon>Eutheria</taxon>
        <taxon>Afrotheria</taxon>
        <taxon>Proboscidea</taxon>
        <taxon>Elephantidae</taxon>
        <taxon>Loxodonta</taxon>
    </lineage>
</organism>
<dbReference type="PANTHER" id="PTHR12080:SF56">
    <property type="entry name" value="NATURAL KILLER CELL RECEPTOR 2B4"/>
    <property type="match status" value="1"/>
</dbReference>
<dbReference type="HOGENOM" id="CLU_065827_0_0_1"/>
<dbReference type="CDD" id="cd00096">
    <property type="entry name" value="Ig"/>
    <property type="match status" value="1"/>
</dbReference>
<dbReference type="PROSITE" id="PS50835">
    <property type="entry name" value="IG_LIKE"/>
    <property type="match status" value="1"/>
</dbReference>
<dbReference type="AlphaFoldDB" id="G3U7I1"/>
<dbReference type="GO" id="GO:0042288">
    <property type="term" value="F:MHC class I protein binding"/>
    <property type="evidence" value="ECO:0007669"/>
    <property type="project" value="TreeGrafter"/>
</dbReference>
<name>G3U7I1_LOXAF</name>
<sequence length="396" mass="45168">SADHVISVSGKTLWLRPPASQINISKSVIWKVQRFFSDRKCVILTWKGDCCPKYESWVSDHFNDRLNFTSEDLAISIKAAQQQDSGFYFLESTNVSGKVWKTEFQVSVFDPVENPLLQWDSKALNNETCELNLSCSVSRDENVSYSWYRGSKLIQTPGNLTHLVELIDVNGVHTYTCNVSNPGSWANDTLILTQACLGAHQNFRFLSLLVIISVILLVILFLGTLTSFCVWRRKRKRSRERAEDSLTVYEVINNLQIRRNQVWHPRGWGLSQLVWRMLLGGWPFRAGGQRELDNLLALVMEEQEQGQGQEQEQNFHGEGKTIYARIKSQGSGSTSQKMENTIYSTVEPFRKSGSKKKNNSPTSNCTIYEDVGKSQLRAQNPARLSRKELQILDIYS</sequence>
<dbReference type="STRING" id="9785.ENSLAFP00000023789"/>
<accession>G3U7I1</accession>
<dbReference type="eggNOG" id="ENOG502S7N7">
    <property type="taxonomic scope" value="Eukaryota"/>
</dbReference>
<keyword evidence="4" id="KW-0325">Glycoprotein</keyword>
<feature type="domain" description="Ig-like" evidence="6">
    <location>
        <begin position="111"/>
        <end position="193"/>
    </location>
</feature>